<dbReference type="EMBL" id="CP046920">
    <property type="protein sequence ID" value="QIM47430.1"/>
    <property type="molecule type" value="Genomic_DNA"/>
</dbReference>
<accession>A0A6G8I2V1</accession>
<evidence type="ECO:0000313" key="2">
    <source>
        <dbReference type="Proteomes" id="UP000503166"/>
    </source>
</evidence>
<dbReference type="KEGG" id="srum:GPZ88_10165"/>
<name>A0A6G8I2V1_9STRE</name>
<evidence type="ECO:0000313" key="1">
    <source>
        <dbReference type="EMBL" id="QIM47430.1"/>
    </source>
</evidence>
<reference evidence="1 2" key="1">
    <citation type="submission" date="2019-12" db="EMBL/GenBank/DDBJ databases">
        <title>Complete genome sequence of Streptococcus sp. CNU G2 isolated frome Bos taurus coreanae.</title>
        <authorList>
            <person name="Park S.Y."/>
            <person name="Kim J.H."/>
            <person name="Seo S.W."/>
        </authorList>
    </citation>
    <scope>NUCLEOTIDE SEQUENCE [LARGE SCALE GENOMIC DNA]</scope>
    <source>
        <strain evidence="1 2">CNU G2</strain>
        <plasmid evidence="2">p_cnu_g2</plasmid>
    </source>
</reference>
<sequence>MINVVYNNYSTLAPSSGAYRGAYRWYKKFHNAGYDVRIRKLEENDLKVFSELEIDIRSQVNSHSLCWLIIYDDKQKRKYITNESREISFEDVVGLFRTRQERRVEMQEILARLHATCSLASSK</sequence>
<gene>
    <name evidence="1" type="ORF">GPZ88_10165</name>
</gene>
<dbReference type="Proteomes" id="UP000503166">
    <property type="component" value="Plasmid p_CNU_G2"/>
</dbReference>
<keyword evidence="1" id="KW-0614">Plasmid</keyword>
<dbReference type="AlphaFoldDB" id="A0A6G8I2V1"/>
<dbReference type="RefSeq" id="WP_157328658.1">
    <property type="nucleotide sequence ID" value="NZ_CP046920.1"/>
</dbReference>
<geneLocation type="plasmid" evidence="2">
    <name>p_cnu_g2</name>
</geneLocation>
<organism evidence="1 2">
    <name type="scientific">Streptococcus ruminicola</name>
    <dbReference type="NCBI Taxonomy" id="2686210"/>
    <lineage>
        <taxon>Bacteria</taxon>
        <taxon>Bacillati</taxon>
        <taxon>Bacillota</taxon>
        <taxon>Bacilli</taxon>
        <taxon>Lactobacillales</taxon>
        <taxon>Streptococcaceae</taxon>
        <taxon>Streptococcus</taxon>
    </lineage>
</organism>
<protein>
    <submittedName>
        <fullName evidence="1">Uncharacterized protein</fullName>
    </submittedName>
</protein>
<proteinExistence type="predicted"/>